<dbReference type="Proteomes" id="UP000018851">
    <property type="component" value="Chromosome"/>
</dbReference>
<dbReference type="SUPFAM" id="SSF51182">
    <property type="entry name" value="RmlC-like cupins"/>
    <property type="match status" value="1"/>
</dbReference>
<dbReference type="InterPro" id="IPR039935">
    <property type="entry name" value="YML079W-like"/>
</dbReference>
<dbReference type="Pfam" id="PF06172">
    <property type="entry name" value="Cupin_5"/>
    <property type="match status" value="1"/>
</dbReference>
<dbReference type="Gene3D" id="2.60.120.10">
    <property type="entry name" value="Jelly Rolls"/>
    <property type="match status" value="1"/>
</dbReference>
<protein>
    <recommendedName>
        <fullName evidence="1">DUF985 domain-containing protein</fullName>
    </recommendedName>
</protein>
<reference evidence="2 3" key="1">
    <citation type="submission" date="2013-07" db="EMBL/GenBank/DDBJ databases">
        <title>Completed genome of Sphingomonas sanxanigenens NX02.</title>
        <authorList>
            <person name="Ma T."/>
            <person name="Huang H."/>
            <person name="Wu M."/>
            <person name="Li X."/>
            <person name="Li G."/>
        </authorList>
    </citation>
    <scope>NUCLEOTIDE SEQUENCE [LARGE SCALE GENOMIC DNA]</scope>
    <source>
        <strain evidence="2 3">NX02</strain>
    </source>
</reference>
<dbReference type="InterPro" id="IPR011051">
    <property type="entry name" value="RmlC_Cupin_sf"/>
</dbReference>
<dbReference type="HOGENOM" id="CLU_088365_1_1_5"/>
<dbReference type="eggNOG" id="COG3542">
    <property type="taxonomic scope" value="Bacteria"/>
</dbReference>
<dbReference type="EMBL" id="CP006644">
    <property type="protein sequence ID" value="AHE53753.1"/>
    <property type="molecule type" value="Genomic_DNA"/>
</dbReference>
<dbReference type="AlphaFoldDB" id="W0ABQ7"/>
<dbReference type="InterPro" id="IPR014710">
    <property type="entry name" value="RmlC-like_jellyroll"/>
</dbReference>
<dbReference type="STRING" id="1123269.NX02_10180"/>
<gene>
    <name evidence="2" type="ORF">NX02_10180</name>
</gene>
<dbReference type="CDD" id="cd06121">
    <property type="entry name" value="cupin_YML079wp"/>
    <property type="match status" value="1"/>
</dbReference>
<keyword evidence="3" id="KW-1185">Reference proteome</keyword>
<evidence type="ECO:0000313" key="2">
    <source>
        <dbReference type="EMBL" id="AHE53753.1"/>
    </source>
</evidence>
<dbReference type="PATRIC" id="fig|1123269.5.peg.1974"/>
<dbReference type="InterPro" id="IPR009327">
    <property type="entry name" value="Cupin_DUF985"/>
</dbReference>
<sequence>MFARHKAREHRQDGGQAMDESARAIVDRLGLAPHPEGGWYRETWRAPAEPGVRTAGTAIHFLLEAGQRSHWHRVDAAEIWLWHAGAPLTLSLADSAAGPVRTVRMGGDVLAGESPQAVVPAHAWQAAAPEGGWTLVSCVVAPGFDFAGFELAPPDWAPAAG</sequence>
<proteinExistence type="predicted"/>
<organism evidence="2 3">
    <name type="scientific">Sphingomonas sanxanigenens DSM 19645 = NX02</name>
    <dbReference type="NCBI Taxonomy" id="1123269"/>
    <lineage>
        <taxon>Bacteria</taxon>
        <taxon>Pseudomonadati</taxon>
        <taxon>Pseudomonadota</taxon>
        <taxon>Alphaproteobacteria</taxon>
        <taxon>Sphingomonadales</taxon>
        <taxon>Sphingomonadaceae</taxon>
        <taxon>Sphingomonas</taxon>
    </lineage>
</organism>
<accession>W0ABQ7</accession>
<evidence type="ECO:0000259" key="1">
    <source>
        <dbReference type="Pfam" id="PF06172"/>
    </source>
</evidence>
<evidence type="ECO:0000313" key="3">
    <source>
        <dbReference type="Proteomes" id="UP000018851"/>
    </source>
</evidence>
<dbReference type="PANTHER" id="PTHR33387:SF3">
    <property type="entry name" value="DUF985 DOMAIN-CONTAINING PROTEIN"/>
    <property type="match status" value="1"/>
</dbReference>
<dbReference type="KEGG" id="ssan:NX02_10180"/>
<dbReference type="PANTHER" id="PTHR33387">
    <property type="entry name" value="RMLC-LIKE JELLY ROLL FOLD PROTEIN"/>
    <property type="match status" value="1"/>
</dbReference>
<feature type="domain" description="DUF985" evidence="1">
    <location>
        <begin position="24"/>
        <end position="152"/>
    </location>
</feature>
<name>W0ABQ7_9SPHN</name>